<evidence type="ECO:0000313" key="1">
    <source>
        <dbReference type="EMBL" id="KAB7707125.1"/>
    </source>
</evidence>
<gene>
    <name evidence="1" type="ORF">F9802_08930</name>
</gene>
<protein>
    <submittedName>
        <fullName evidence="1">Uncharacterized protein</fullName>
    </submittedName>
</protein>
<comment type="caution">
    <text evidence="1">The sequence shown here is derived from an EMBL/GenBank/DDBJ whole genome shotgun (WGS) entry which is preliminary data.</text>
</comment>
<sequence>MDIYEMVKKYGETLKPIDKKELTEEIPSGKKNTPPKLTKDNVILDLNNEFSISDLEEKYKTNLTALRIFLKNNGIRFDHLIQQWTHKSNYDVITSLFNDYNASQMELKEYCQKKSINQDVLYQKFLDYDFLEEPSLHKADCEKEFVQSNTLAFKEESDTQSKETSLNSGKKVVEEETLKFSSKEIKLLKSWCNNLQDFSSDSKDGQTPVVIPTSLYLKLIHYSSKNNEDFFRVLVRSIEDFLQREDT</sequence>
<keyword evidence="2" id="KW-1185">Reference proteome</keyword>
<dbReference type="RefSeq" id="WP_152151072.1">
    <property type="nucleotide sequence ID" value="NZ_WEIO01000004.1"/>
</dbReference>
<dbReference type="Proteomes" id="UP000429595">
    <property type="component" value="Unassembled WGS sequence"/>
</dbReference>
<dbReference type="AlphaFoldDB" id="A0A6I1FG33"/>
<accession>A0A6I1FG33</accession>
<evidence type="ECO:0000313" key="2">
    <source>
        <dbReference type="Proteomes" id="UP000429595"/>
    </source>
</evidence>
<dbReference type="EMBL" id="WEIO01000004">
    <property type="protein sequence ID" value="KAB7707125.1"/>
    <property type="molecule type" value="Genomic_DNA"/>
</dbReference>
<proteinExistence type="predicted"/>
<reference evidence="1 2" key="1">
    <citation type="submission" date="2019-10" db="EMBL/GenBank/DDBJ databases">
        <title>Bacillus aerolatum sp. nov., isolated from bioaerosol of sport playgrounds.</title>
        <authorList>
            <person name="Chen P."/>
            <person name="Zhang G."/>
        </authorList>
    </citation>
    <scope>NUCLEOTIDE SEQUENCE [LARGE SCALE GENOMIC DNA]</scope>
    <source>
        <strain evidence="1 2">CX253</strain>
    </source>
</reference>
<name>A0A6I1FG33_9BACI</name>
<organism evidence="1 2">
    <name type="scientific">Bacillus aerolatus</name>
    <dbReference type="NCBI Taxonomy" id="2653354"/>
    <lineage>
        <taxon>Bacteria</taxon>
        <taxon>Bacillati</taxon>
        <taxon>Bacillota</taxon>
        <taxon>Bacilli</taxon>
        <taxon>Bacillales</taxon>
        <taxon>Bacillaceae</taxon>
        <taxon>Bacillus</taxon>
    </lineage>
</organism>